<dbReference type="EMBL" id="RXIC02000024">
    <property type="protein sequence ID" value="KAB1209791.1"/>
    <property type="molecule type" value="Genomic_DNA"/>
</dbReference>
<dbReference type="PANTHER" id="PTHR33671:SF2">
    <property type="entry name" value="N-METHYLTRANSFERASE, PUTATIVE (DUF688)-RELATED"/>
    <property type="match status" value="1"/>
</dbReference>
<feature type="region of interest" description="Disordered" evidence="1">
    <location>
        <begin position="346"/>
        <end position="435"/>
    </location>
</feature>
<evidence type="ECO:0000313" key="2">
    <source>
        <dbReference type="EMBL" id="KAB1209791.1"/>
    </source>
</evidence>
<comment type="caution">
    <text evidence="2">The sequence shown here is derived from an EMBL/GenBank/DDBJ whole genome shotgun (WGS) entry which is preliminary data.</text>
</comment>
<feature type="compositionally biased region" description="Basic and acidic residues" evidence="1">
    <location>
        <begin position="650"/>
        <end position="668"/>
    </location>
</feature>
<name>A0A6A1VAT5_9ROSI</name>
<dbReference type="OrthoDB" id="677721at2759"/>
<feature type="region of interest" description="Disordered" evidence="1">
    <location>
        <begin position="650"/>
        <end position="689"/>
    </location>
</feature>
<dbReference type="AlphaFoldDB" id="A0A6A1VAT5"/>
<feature type="compositionally biased region" description="Basic and acidic residues" evidence="1">
    <location>
        <begin position="410"/>
        <end position="430"/>
    </location>
</feature>
<dbReference type="Proteomes" id="UP000516437">
    <property type="component" value="Chromosome 6"/>
</dbReference>
<accession>A0A6A1VAT5</accession>
<reference evidence="2 3" key="1">
    <citation type="journal article" date="2019" name="Plant Biotechnol. J.">
        <title>The red bayberry genome and genetic basis of sex determination.</title>
        <authorList>
            <person name="Jia H.M."/>
            <person name="Jia H.J."/>
            <person name="Cai Q.L."/>
            <person name="Wang Y."/>
            <person name="Zhao H.B."/>
            <person name="Yang W.F."/>
            <person name="Wang G.Y."/>
            <person name="Li Y.H."/>
            <person name="Zhan D.L."/>
            <person name="Shen Y.T."/>
            <person name="Niu Q.F."/>
            <person name="Chang L."/>
            <person name="Qiu J."/>
            <person name="Zhao L."/>
            <person name="Xie H.B."/>
            <person name="Fu W.Y."/>
            <person name="Jin J."/>
            <person name="Li X.W."/>
            <person name="Jiao Y."/>
            <person name="Zhou C.C."/>
            <person name="Tu T."/>
            <person name="Chai C.Y."/>
            <person name="Gao J.L."/>
            <person name="Fan L.J."/>
            <person name="van de Weg E."/>
            <person name="Wang J.Y."/>
            <person name="Gao Z.S."/>
        </authorList>
    </citation>
    <scope>NUCLEOTIDE SEQUENCE [LARGE SCALE GENOMIC DNA]</scope>
    <source>
        <tissue evidence="2">Leaves</tissue>
    </source>
</reference>
<keyword evidence="3" id="KW-1185">Reference proteome</keyword>
<evidence type="ECO:0000313" key="3">
    <source>
        <dbReference type="Proteomes" id="UP000516437"/>
    </source>
</evidence>
<proteinExistence type="predicted"/>
<dbReference type="InterPro" id="IPR007789">
    <property type="entry name" value="DUF688"/>
</dbReference>
<feature type="compositionally biased region" description="Low complexity" evidence="1">
    <location>
        <begin position="22"/>
        <end position="31"/>
    </location>
</feature>
<dbReference type="Pfam" id="PF05097">
    <property type="entry name" value="DUF688"/>
    <property type="match status" value="1"/>
</dbReference>
<gene>
    <name evidence="2" type="ORF">CJ030_MR6G010427</name>
</gene>
<sequence>MNLKNLMEDKQLDFNQPLLSVRRASSTAVSSRADHKRKTDNSLPKIPPLPVYKSELKSGPVRNPGTVPFVWEQTPGKPKAERKEHAFALEQPHIAPKFPPGRVPNLKQQDLDEASKASTITLSKTDNVLPRSQNVLSLDKIVTTYESSKEKVEVEVKESVGSEDGDEAYLDALDTISRTDSFFMNCSISGVSNLDSPDVKPSGTFSMDTKTRDLMMGRFLPAAKAMASETPPHATWKQPVLREQLRQVEKAVTREKRVPLNLCRENVVLHQFHNLGAEESEDEADDHYGSEISSSRVCGLFPRFCLKGSLCLLNPLPGMSMQSGVPISPVHRVKANCLHSVSCSQPGKELAGNAAREQKRSLERHQPAKQDKKKIEVKSESDQTAYKSNCGKPDKSHLNRHLQGNGISGCRDESSGKAKSSKVNESDSHGKGHNNFRELLGSKSAIWDLGCTSPVVEKTLYIDSVHTVQSRNSSSSSSDMRGLTDFREDDFGIPVKQSEMEQKRSVDSSLQDFKHLSVIDEKAKRRPGSSESVDSGFRSCSDRSNHDIDMEMGNDSKECQDLILDSIALASLKAGDNKTIDSESRQPVKSGDPKGSYGLDQGFVALRSSMTDNRKIDLENRQPKKDCTIEKGSAGLIKVSVTFASSKPAEKINLESRRTKFGDRERSQGSHPHNPLGPPLPKSPSESWLQRTLPTISSRNLPLKSSLAMGISTRNQASKTTSPDSNWETIVKTSNIHHGHFRFSEELLTPIPEA</sequence>
<feature type="region of interest" description="Disordered" evidence="1">
    <location>
        <begin position="518"/>
        <end position="542"/>
    </location>
</feature>
<protein>
    <submittedName>
        <fullName evidence="2">Uncharacterized protein</fullName>
    </submittedName>
</protein>
<feature type="region of interest" description="Disordered" evidence="1">
    <location>
        <begin position="22"/>
        <end position="58"/>
    </location>
</feature>
<organism evidence="2 3">
    <name type="scientific">Morella rubra</name>
    <name type="common">Chinese bayberry</name>
    <dbReference type="NCBI Taxonomy" id="262757"/>
    <lineage>
        <taxon>Eukaryota</taxon>
        <taxon>Viridiplantae</taxon>
        <taxon>Streptophyta</taxon>
        <taxon>Embryophyta</taxon>
        <taxon>Tracheophyta</taxon>
        <taxon>Spermatophyta</taxon>
        <taxon>Magnoliopsida</taxon>
        <taxon>eudicotyledons</taxon>
        <taxon>Gunneridae</taxon>
        <taxon>Pentapetalae</taxon>
        <taxon>rosids</taxon>
        <taxon>fabids</taxon>
        <taxon>Fagales</taxon>
        <taxon>Myricaceae</taxon>
        <taxon>Morella</taxon>
    </lineage>
</organism>
<feature type="compositionally biased region" description="Basic and acidic residues" evidence="1">
    <location>
        <begin position="576"/>
        <end position="586"/>
    </location>
</feature>
<feature type="compositionally biased region" description="Basic and acidic residues" evidence="1">
    <location>
        <begin position="356"/>
        <end position="381"/>
    </location>
</feature>
<dbReference type="PANTHER" id="PTHR33671">
    <property type="entry name" value="N-METHYLTRANSFERASE, PUTATIVE (DUF688)-RELATED"/>
    <property type="match status" value="1"/>
</dbReference>
<evidence type="ECO:0000256" key="1">
    <source>
        <dbReference type="SAM" id="MobiDB-lite"/>
    </source>
</evidence>
<feature type="region of interest" description="Disordered" evidence="1">
    <location>
        <begin position="576"/>
        <end position="600"/>
    </location>
</feature>